<gene>
    <name evidence="2" type="ORF">Daura_35225</name>
</gene>
<name>A0A9Q9ICK3_9ACTN</name>
<reference evidence="2" key="1">
    <citation type="submission" date="2021-04" db="EMBL/GenBank/DDBJ databases">
        <title>Dactylosporangium aurantiacum NRRL B-8018 full assembly.</title>
        <authorList>
            <person name="Hartkoorn R.C."/>
            <person name="Beaudoing E."/>
            <person name="Hot D."/>
        </authorList>
    </citation>
    <scope>NUCLEOTIDE SEQUENCE</scope>
    <source>
        <strain evidence="2">NRRL B-8018</strain>
    </source>
</reference>
<dbReference type="AlphaFoldDB" id="A0A9Q9ICK3"/>
<dbReference type="Proteomes" id="UP001058003">
    <property type="component" value="Chromosome"/>
</dbReference>
<sequence length="81" mass="8344">MATDGVWRDERQLPLEELTAAVATSATDGQGDDLAGNDAGIEQALTEEAGERPDGADGDPDPTSSAGRALRTDYVGRTGPN</sequence>
<evidence type="ECO:0000256" key="1">
    <source>
        <dbReference type="SAM" id="MobiDB-lite"/>
    </source>
</evidence>
<proteinExistence type="predicted"/>
<evidence type="ECO:0000313" key="3">
    <source>
        <dbReference type="Proteomes" id="UP001058003"/>
    </source>
</evidence>
<organism evidence="2 3">
    <name type="scientific">Dactylosporangium aurantiacum</name>
    <dbReference type="NCBI Taxonomy" id="35754"/>
    <lineage>
        <taxon>Bacteria</taxon>
        <taxon>Bacillati</taxon>
        <taxon>Actinomycetota</taxon>
        <taxon>Actinomycetes</taxon>
        <taxon>Micromonosporales</taxon>
        <taxon>Micromonosporaceae</taxon>
        <taxon>Dactylosporangium</taxon>
    </lineage>
</organism>
<feature type="region of interest" description="Disordered" evidence="1">
    <location>
        <begin position="23"/>
        <end position="81"/>
    </location>
</feature>
<accession>A0A9Q9ICK3</accession>
<dbReference type="RefSeq" id="WP_033358740.1">
    <property type="nucleotide sequence ID" value="NZ_CP073767.1"/>
</dbReference>
<dbReference type="OrthoDB" id="3399402at2"/>
<keyword evidence="3" id="KW-1185">Reference proteome</keyword>
<evidence type="ECO:0000313" key="2">
    <source>
        <dbReference type="EMBL" id="UWZ51933.1"/>
    </source>
</evidence>
<dbReference type="EMBL" id="CP073767">
    <property type="protein sequence ID" value="UWZ51933.1"/>
    <property type="molecule type" value="Genomic_DNA"/>
</dbReference>
<dbReference type="KEGG" id="daur:Daura_35225"/>
<protein>
    <submittedName>
        <fullName evidence="2">Uncharacterized protein</fullName>
    </submittedName>
</protein>